<dbReference type="InterPro" id="IPR045920">
    <property type="entry name" value="DUF6339"/>
</dbReference>
<dbReference type="EMBL" id="CP139368">
    <property type="protein sequence ID" value="WPR88739.1"/>
    <property type="molecule type" value="Genomic_DNA"/>
</dbReference>
<keyword evidence="3" id="KW-1185">Reference proteome</keyword>
<name>A0ABZ0SHL4_9MICO</name>
<evidence type="ECO:0000313" key="2">
    <source>
        <dbReference type="EMBL" id="WPR88739.1"/>
    </source>
</evidence>
<feature type="region of interest" description="Disordered" evidence="1">
    <location>
        <begin position="274"/>
        <end position="293"/>
    </location>
</feature>
<protein>
    <submittedName>
        <fullName evidence="2">Uncharacterized protein</fullName>
    </submittedName>
</protein>
<reference evidence="2 3" key="1">
    <citation type="submission" date="2023-11" db="EMBL/GenBank/DDBJ databases">
        <title>Genome sequence of Microbacterium rhizosphaerae KACC 19337.</title>
        <authorList>
            <person name="Choi H."/>
            <person name="Kim S."/>
            <person name="Kim Y."/>
            <person name="Kwon S.-W."/>
            <person name="Heo J."/>
        </authorList>
    </citation>
    <scope>NUCLEOTIDE SEQUENCE [LARGE SCALE GENOMIC DNA]</scope>
    <source>
        <strain evidence="2 3">KACC 19337</strain>
    </source>
</reference>
<organism evidence="2 3">
    <name type="scientific">Microbacterium rhizosphaerae</name>
    <dbReference type="NCBI Taxonomy" id="1678237"/>
    <lineage>
        <taxon>Bacteria</taxon>
        <taxon>Bacillati</taxon>
        <taxon>Actinomycetota</taxon>
        <taxon>Actinomycetes</taxon>
        <taxon>Micrococcales</taxon>
        <taxon>Microbacteriaceae</taxon>
        <taxon>Microbacterium</taxon>
    </lineage>
</organism>
<evidence type="ECO:0000313" key="3">
    <source>
        <dbReference type="Proteomes" id="UP001323798"/>
    </source>
</evidence>
<dbReference type="RefSeq" id="WP_320941457.1">
    <property type="nucleotide sequence ID" value="NZ_BAABEU010000005.1"/>
</dbReference>
<sequence>MAEHAFPAAWPRMPIDEAVITLAKLRELSTLEAQDFVSTDVESRRFYATAPTRVDKRRLDELRASVVRLAERHGFPRERDERAKPTFDQELAVLFATSVPMLPVEAADEEVWAFLTLSVLPDVAVWRWPAKPGDPDRTVVVDEDEDASKSDSRAERLLGRRRGVFRQAWWRAHLLGTEACLRLDEDNFINLTDRVSLTGYRLIGALVTQSHLARIDRGSYDRRFSLRRALVLIGREFGRLAVEALPEECVRIVIEAAFDQAELDVAEEKARRAEEKAGRTAAENTTNGLATPFGQELASGETREPAAAGPVGSTEEPADETVIDEGDGVEAQAGMTDARTRFLQAAAPYASILEPMLLPVDYATAMAMLAQAEQHVRALKGDPIAARIFDDLSGVIGDWASLEHVERSIVYAALAYFVEDDDITADTGPGGLLDDAEVVDAAFVALGRERELG</sequence>
<dbReference type="Proteomes" id="UP001323798">
    <property type="component" value="Chromosome"/>
</dbReference>
<proteinExistence type="predicted"/>
<dbReference type="Pfam" id="PF19866">
    <property type="entry name" value="DUF6339"/>
    <property type="match status" value="1"/>
</dbReference>
<gene>
    <name evidence="2" type="ORF">SM116_13310</name>
</gene>
<feature type="region of interest" description="Disordered" evidence="1">
    <location>
        <begin position="298"/>
        <end position="323"/>
    </location>
</feature>
<accession>A0ABZ0SHL4</accession>
<evidence type="ECO:0000256" key="1">
    <source>
        <dbReference type="SAM" id="MobiDB-lite"/>
    </source>
</evidence>